<proteinExistence type="predicted"/>
<keyword evidence="3" id="KW-1185">Reference proteome</keyword>
<comment type="caution">
    <text evidence="2">The sequence shown here is derived from an EMBL/GenBank/DDBJ whole genome shotgun (WGS) entry which is preliminary data.</text>
</comment>
<keyword evidence="1" id="KW-0472">Membrane</keyword>
<feature type="transmembrane region" description="Helical" evidence="1">
    <location>
        <begin position="30"/>
        <end position="48"/>
    </location>
</feature>
<dbReference type="Proteomes" id="UP000191980">
    <property type="component" value="Unassembled WGS sequence"/>
</dbReference>
<evidence type="ECO:0000313" key="2">
    <source>
        <dbReference type="EMBL" id="OQK17449.1"/>
    </source>
</evidence>
<gene>
    <name evidence="2" type="ORF">AU255_06105</name>
</gene>
<organism evidence="2 3">
    <name type="scientific">Methyloprofundus sedimenti</name>
    <dbReference type="NCBI Taxonomy" id="1420851"/>
    <lineage>
        <taxon>Bacteria</taxon>
        <taxon>Pseudomonadati</taxon>
        <taxon>Pseudomonadota</taxon>
        <taxon>Gammaproteobacteria</taxon>
        <taxon>Methylococcales</taxon>
        <taxon>Methylococcaceae</taxon>
        <taxon>Methyloprofundus</taxon>
    </lineage>
</organism>
<reference evidence="2 3" key="1">
    <citation type="submission" date="2015-12" db="EMBL/GenBank/DDBJ databases">
        <authorList>
            <person name="Shamseldin A."/>
            <person name="Moawad H."/>
            <person name="Abd El-Rahim W.M."/>
            <person name="Sadowsky M.J."/>
        </authorList>
    </citation>
    <scope>NUCLEOTIDE SEQUENCE [LARGE SCALE GENOMIC DNA]</scope>
    <source>
        <strain evidence="2 3">WF1</strain>
    </source>
</reference>
<accession>A0A1V8M7D2</accession>
<sequence>MLYGLYWALGLAVAVALTWLACFKKTNISSLSALVSAILMPVYTWLSIDQGIYCRHQRTGHIIELA</sequence>
<dbReference type="EMBL" id="LPUF01000001">
    <property type="protein sequence ID" value="OQK17449.1"/>
    <property type="molecule type" value="Genomic_DNA"/>
</dbReference>
<dbReference type="AlphaFoldDB" id="A0A1V8M7D2"/>
<evidence type="ECO:0000256" key="1">
    <source>
        <dbReference type="SAM" id="Phobius"/>
    </source>
</evidence>
<name>A0A1V8M7D2_9GAMM</name>
<dbReference type="STRING" id="1420851.AU255_06105"/>
<evidence type="ECO:0000313" key="3">
    <source>
        <dbReference type="Proteomes" id="UP000191980"/>
    </source>
</evidence>
<protein>
    <submittedName>
        <fullName evidence="2">Uncharacterized protein</fullName>
    </submittedName>
</protein>
<keyword evidence="1" id="KW-0812">Transmembrane</keyword>
<feature type="transmembrane region" description="Helical" evidence="1">
    <location>
        <begin position="6"/>
        <end position="23"/>
    </location>
</feature>
<keyword evidence="1" id="KW-1133">Transmembrane helix</keyword>